<evidence type="ECO:0000313" key="2">
    <source>
        <dbReference type="EMBL" id="GAT62733.1"/>
    </source>
</evidence>
<dbReference type="PANTHER" id="PTHR43235">
    <property type="entry name" value="GLUTAMINE AMIDOTRANSFERASE PB2B2.05-RELATED"/>
    <property type="match status" value="1"/>
</dbReference>
<keyword evidence="1" id="KW-0472">Membrane</keyword>
<dbReference type="PROSITE" id="PS51273">
    <property type="entry name" value="GATASE_TYPE_1"/>
    <property type="match status" value="1"/>
</dbReference>
<dbReference type="PANTHER" id="PTHR43235:SF1">
    <property type="entry name" value="GLUTAMINE AMIDOTRANSFERASE PB2B2.05-RELATED"/>
    <property type="match status" value="1"/>
</dbReference>
<accession>A0A170ZJM1</accession>
<dbReference type="SUPFAM" id="SSF52317">
    <property type="entry name" value="Class I glutamine amidotransferase-like"/>
    <property type="match status" value="1"/>
</dbReference>
<dbReference type="CDD" id="cd01745">
    <property type="entry name" value="GATase1_2"/>
    <property type="match status" value="1"/>
</dbReference>
<sequence>MSTKKKVLIVTRRELRKNKLINWVSEIYLQILAQGGVMPILVPISQGTIANLPDYLEDYDGLLMSEGGDISPAYYNESYSVSKLDEYDPIKDEIEIACCRHAMEHNKPILGFCRGMHMINVAFGGSLHLDVHEVNKRSVVHIDYDHYDTHRHPITIFENTPLMEWYKQKDLLVNTYHHQGVKKLAPELVAMAQAPDGLIEGIYHPKHKFVVGLQFHPERMYQEHPGNKLVFKSFIDSL</sequence>
<dbReference type="STRING" id="681398.PJIAN_336"/>
<dbReference type="OrthoDB" id="9804920at2"/>
<evidence type="ECO:0000256" key="1">
    <source>
        <dbReference type="SAM" id="Phobius"/>
    </source>
</evidence>
<dbReference type="EMBL" id="BDCR01000003">
    <property type="protein sequence ID" value="GAT62733.1"/>
    <property type="molecule type" value="Genomic_DNA"/>
</dbReference>
<dbReference type="InterPro" id="IPR044668">
    <property type="entry name" value="PuuD-like"/>
</dbReference>
<dbReference type="AlphaFoldDB" id="A0A170ZJM1"/>
<dbReference type="Proteomes" id="UP000076586">
    <property type="component" value="Unassembled WGS sequence"/>
</dbReference>
<dbReference type="InterPro" id="IPR011697">
    <property type="entry name" value="Peptidase_C26"/>
</dbReference>
<dbReference type="GO" id="GO:0016811">
    <property type="term" value="F:hydrolase activity, acting on carbon-nitrogen (but not peptide) bonds, in linear amides"/>
    <property type="evidence" value="ECO:0007669"/>
    <property type="project" value="InterPro"/>
</dbReference>
<dbReference type="Pfam" id="PF07722">
    <property type="entry name" value="Peptidase_C26"/>
    <property type="match status" value="1"/>
</dbReference>
<keyword evidence="3" id="KW-1185">Reference proteome</keyword>
<dbReference type="RefSeq" id="WP_068703309.1">
    <property type="nucleotide sequence ID" value="NZ_BDCR01000003.1"/>
</dbReference>
<name>A0A170ZJM1_9BACT</name>
<reference evidence="3" key="2">
    <citation type="journal article" date="2017" name="Genome Announc.">
        <title>Draft genome sequence of Paludibacter jiangxiensis NM7(T), a propionate-producing fermentative bacterium.</title>
        <authorList>
            <person name="Qiu Y.-L."/>
            <person name="Tourlousse D.M."/>
            <person name="Matsuura N."/>
            <person name="Ohashi A."/>
            <person name="Sekiguchi Y."/>
        </authorList>
    </citation>
    <scope>NUCLEOTIDE SEQUENCE [LARGE SCALE GENOMIC DNA]</scope>
    <source>
        <strain evidence="3">NM7</strain>
    </source>
</reference>
<gene>
    <name evidence="2" type="ORF">PJIAN_336</name>
</gene>
<dbReference type="Gene3D" id="3.40.50.880">
    <property type="match status" value="1"/>
</dbReference>
<keyword evidence="2" id="KW-0378">Hydrolase</keyword>
<dbReference type="GO" id="GO:0005829">
    <property type="term" value="C:cytosol"/>
    <property type="evidence" value="ECO:0007669"/>
    <property type="project" value="TreeGrafter"/>
</dbReference>
<reference evidence="3" key="1">
    <citation type="submission" date="2016-04" db="EMBL/GenBank/DDBJ databases">
        <title>Draft genome sequence of Paludibacter jiangxiensis strain NM7.</title>
        <authorList>
            <person name="Qiu Y."/>
            <person name="Matsuura N."/>
            <person name="Ohashi A."/>
            <person name="Tourlousse M.D."/>
            <person name="Sekiguchi Y."/>
        </authorList>
    </citation>
    <scope>NUCLEOTIDE SEQUENCE [LARGE SCALE GENOMIC DNA]</scope>
    <source>
        <strain evidence="3">NM7</strain>
    </source>
</reference>
<evidence type="ECO:0000313" key="3">
    <source>
        <dbReference type="Proteomes" id="UP000076586"/>
    </source>
</evidence>
<organism evidence="2 3">
    <name type="scientific">Paludibacter jiangxiensis</name>
    <dbReference type="NCBI Taxonomy" id="681398"/>
    <lineage>
        <taxon>Bacteria</taxon>
        <taxon>Pseudomonadati</taxon>
        <taxon>Bacteroidota</taxon>
        <taxon>Bacteroidia</taxon>
        <taxon>Bacteroidales</taxon>
        <taxon>Paludibacteraceae</taxon>
        <taxon>Paludibacter</taxon>
    </lineage>
</organism>
<proteinExistence type="predicted"/>
<keyword evidence="1" id="KW-0812">Transmembrane</keyword>
<comment type="caution">
    <text evidence="2">The sequence shown here is derived from an EMBL/GenBank/DDBJ whole genome shotgun (WGS) entry which is preliminary data.</text>
</comment>
<feature type="transmembrane region" description="Helical" evidence="1">
    <location>
        <begin position="20"/>
        <end position="42"/>
    </location>
</feature>
<protein>
    <submittedName>
        <fullName evidence="2">Gamma-glutamyl-gamma-aminobutyrate hydrolase PuuD</fullName>
    </submittedName>
</protein>
<keyword evidence="1" id="KW-1133">Transmembrane helix</keyword>
<dbReference type="InterPro" id="IPR029062">
    <property type="entry name" value="Class_I_gatase-like"/>
</dbReference>